<dbReference type="InterPro" id="IPR036582">
    <property type="entry name" value="Mao_N_sf"/>
</dbReference>
<dbReference type="InterPro" id="IPR012854">
    <property type="entry name" value="Cu_amine_oxidase-like_N"/>
</dbReference>
<sequence>MRATFFQTNRPNIRRNHSKFRWKENPMNITKKASSKLVMIGLAAMLSIAPIAFSSASATAAAASSNNSKSSIKLLFNGQEYSPSSAPLFYKDSVYLPLRDIGELLGSVVFWNAQDQSVTMTYPNRVVSMKLNASIATVNGTTVKLNSPVIVRSGRTFVPIRFFSEAIGAGVEWSAAKKTVSLSQKSPYVQGAGVNTSIWLNKNTGDLYFAYPFEAKPEHVGQLNVDIQEFTTISAYSLPSAQQSYIITVEDNYGEPHVHTNVYTAFIKDNQVISQSKAYYFQRYEKNAVVDQDGNAVLTDGKLLSIIDADGQIIREYDLPKLTGKDENHSVLAVSSSYLLIRPNLSGHLTLINLKDNSATLLYQQLLSGEELEYAEMNDVPYHGDNLVFLGETGDGSLQFENRSLYDNHSKKYVFKLK</sequence>
<comment type="caution">
    <text evidence="2">The sequence shown here is derived from an EMBL/GenBank/DDBJ whole genome shotgun (WGS) entry which is preliminary data.</text>
</comment>
<evidence type="ECO:0000313" key="2">
    <source>
        <dbReference type="EMBL" id="MUG45771.1"/>
    </source>
</evidence>
<reference evidence="2 3" key="1">
    <citation type="submission" date="2019-11" db="EMBL/GenBank/DDBJ databases">
        <title>Draft genome sequences of five Paenibacillus species of dairy origin.</title>
        <authorList>
            <person name="Olajide A.M."/>
            <person name="Chen S."/>
            <person name="Lapointe G."/>
        </authorList>
    </citation>
    <scope>NUCLEOTIDE SEQUENCE [LARGE SCALE GENOMIC DNA]</scope>
    <source>
        <strain evidence="2 3">12CR55</strain>
    </source>
</reference>
<evidence type="ECO:0000259" key="1">
    <source>
        <dbReference type="Pfam" id="PF07833"/>
    </source>
</evidence>
<name>A0A7X2Z1C1_9BACL</name>
<dbReference type="AlphaFoldDB" id="A0A7X2Z1C1"/>
<gene>
    <name evidence="2" type="ORF">GNP95_12295</name>
</gene>
<dbReference type="EMBL" id="WNZW01000003">
    <property type="protein sequence ID" value="MUG45771.1"/>
    <property type="molecule type" value="Genomic_DNA"/>
</dbReference>
<feature type="domain" description="Copper amine oxidase-like N-terminal" evidence="1">
    <location>
        <begin position="76"/>
        <end position="181"/>
    </location>
</feature>
<protein>
    <recommendedName>
        <fullName evidence="1">Copper amine oxidase-like N-terminal domain-containing protein</fullName>
    </recommendedName>
</protein>
<accession>A0A7X2Z1C1</accession>
<proteinExistence type="predicted"/>
<dbReference type="OrthoDB" id="2578443at2"/>
<dbReference type="Pfam" id="PF07833">
    <property type="entry name" value="Cu_amine_oxidN1"/>
    <property type="match status" value="1"/>
</dbReference>
<dbReference type="Gene3D" id="3.30.457.10">
    <property type="entry name" value="Copper amine oxidase-like, N-terminal domain"/>
    <property type="match status" value="1"/>
</dbReference>
<dbReference type="SUPFAM" id="SSF55383">
    <property type="entry name" value="Copper amine oxidase, domain N"/>
    <property type="match status" value="1"/>
</dbReference>
<dbReference type="Proteomes" id="UP000447876">
    <property type="component" value="Unassembled WGS sequence"/>
</dbReference>
<organism evidence="2 3">
    <name type="scientific">Paenibacillus woosongensis</name>
    <dbReference type="NCBI Taxonomy" id="307580"/>
    <lineage>
        <taxon>Bacteria</taxon>
        <taxon>Bacillati</taxon>
        <taxon>Bacillota</taxon>
        <taxon>Bacilli</taxon>
        <taxon>Bacillales</taxon>
        <taxon>Paenibacillaceae</taxon>
        <taxon>Paenibacillus</taxon>
    </lineage>
</organism>
<evidence type="ECO:0000313" key="3">
    <source>
        <dbReference type="Proteomes" id="UP000447876"/>
    </source>
</evidence>